<dbReference type="InterPro" id="IPR011990">
    <property type="entry name" value="TPR-like_helical_dom_sf"/>
</dbReference>
<dbReference type="PANTHER" id="PTHR46082:SF6">
    <property type="entry name" value="AAA+ ATPASE DOMAIN-CONTAINING PROTEIN-RELATED"/>
    <property type="match status" value="1"/>
</dbReference>
<feature type="compositionally biased region" description="Pro residues" evidence="1">
    <location>
        <begin position="148"/>
        <end position="158"/>
    </location>
</feature>
<feature type="domain" description="NB-ARC" evidence="2">
    <location>
        <begin position="333"/>
        <end position="485"/>
    </location>
</feature>
<dbReference type="GO" id="GO:0005524">
    <property type="term" value="F:ATP binding"/>
    <property type="evidence" value="ECO:0007669"/>
    <property type="project" value="UniProtKB-KW"/>
</dbReference>
<dbReference type="EMBL" id="LMWX01000048">
    <property type="protein sequence ID" value="KUN80407.1"/>
    <property type="molecule type" value="Genomic_DNA"/>
</dbReference>
<keyword evidence="4" id="KW-0547">Nucleotide-binding</keyword>
<evidence type="ECO:0000313" key="4">
    <source>
        <dbReference type="EMBL" id="KUN80407.1"/>
    </source>
</evidence>
<evidence type="ECO:0000259" key="3">
    <source>
        <dbReference type="Pfam" id="PF13676"/>
    </source>
</evidence>
<dbReference type="InterPro" id="IPR000157">
    <property type="entry name" value="TIR_dom"/>
</dbReference>
<dbReference type="SUPFAM" id="SSF48452">
    <property type="entry name" value="TPR-like"/>
    <property type="match status" value="3"/>
</dbReference>
<dbReference type="Pfam" id="PF00931">
    <property type="entry name" value="NB-ARC"/>
    <property type="match status" value="1"/>
</dbReference>
<dbReference type="Gene3D" id="1.25.40.10">
    <property type="entry name" value="Tetratricopeptide repeat domain"/>
    <property type="match status" value="3"/>
</dbReference>
<feature type="region of interest" description="Disordered" evidence="1">
    <location>
        <begin position="144"/>
        <end position="166"/>
    </location>
</feature>
<gene>
    <name evidence="4" type="ORF">AQJ66_27130</name>
</gene>
<dbReference type="GO" id="GO:0043531">
    <property type="term" value="F:ADP binding"/>
    <property type="evidence" value="ECO:0007669"/>
    <property type="project" value="InterPro"/>
</dbReference>
<dbReference type="InterPro" id="IPR027417">
    <property type="entry name" value="P-loop_NTPase"/>
</dbReference>
<feature type="domain" description="TIR" evidence="3">
    <location>
        <begin position="167"/>
        <end position="289"/>
    </location>
</feature>
<dbReference type="InterPro" id="IPR053137">
    <property type="entry name" value="NLR-like"/>
</dbReference>
<dbReference type="STRING" id="285568.AQJ66_27130"/>
<keyword evidence="4" id="KW-0067">ATP-binding</keyword>
<protein>
    <submittedName>
        <fullName evidence="4">ATP-binding protein</fullName>
    </submittedName>
</protein>
<dbReference type="Gene3D" id="3.40.50.300">
    <property type="entry name" value="P-loop containing nucleotide triphosphate hydrolases"/>
    <property type="match status" value="1"/>
</dbReference>
<comment type="caution">
    <text evidence="4">The sequence shown here is derived from an EMBL/GenBank/DDBJ whole genome shotgun (WGS) entry which is preliminary data.</text>
</comment>
<dbReference type="SUPFAM" id="SSF52540">
    <property type="entry name" value="P-loop containing nucleoside triphosphate hydrolases"/>
    <property type="match status" value="1"/>
</dbReference>
<evidence type="ECO:0000256" key="1">
    <source>
        <dbReference type="SAM" id="MobiDB-lite"/>
    </source>
</evidence>
<dbReference type="Proteomes" id="UP000053024">
    <property type="component" value="Unassembled WGS sequence"/>
</dbReference>
<sequence>MSADEHPLLIEPVVAWPRQAETECDYLVTVDLRGPLPAPDGAPPSWPYREEEFSFSISLDGAPAFVCSALDEPRVVLHRFGGTYGPARFRVSAGSEPGPASLWLTVSNQWGVPVRKAELRSRIHTRRPEQTPVGKAVEQVRFSLGDPLPGPAPAPRSAPEPESGRAVTVCCAGPDRAWATWIGDRLERHGATVTHRRWDPGPSAALDEALPDLVHGPGAALLVLSGWFFRLGSYRNEHWETALRTIARSAGPSRVAAVTVVRMPPLPAVVGVLENIDVADRSAEEAEQRILDWLGIGEGPAPAPADAPRFPASIPRVWQGVPRRNVRFTGRDRLLDDIDQRLRDDTEHTALVLHGMSGVGKTQLAAEYVYRFGSEYDVVWWVGAENRVSYRRGLAGLAPELGLQTGREYGERLRAVRDSLRRGDPYARWLLVLDGADEPDQIWDLVPTGPGHVLITSRNPEWGEHNSKLLEVRVYDRDESVAFIRRRAPRLNEAEADQLAEALEDLPLLLDQTAGWLNDSDLSVEQYIGLLDGGVDQDVVKVSADFPVAFRTAWSILLDRLRETVPESVDLLRLCTFFAPGFVPVRLLREVPGEGLPDRLAALLEDPLLWNRAIGLLRQYSVVRWDPYETAPDRTASSEAVYLHRMVHQIVRQGMPEADRREFIEVVRRALAGADPGRPTDTRCWDAYAEIVPHLRYADVLRSQDHDVQELVLNCLRYLWFVGEYGEGVNLGERALRTWRHLLGESHPRVGEVTYHYANLLRSAGRFEETEAIDRAAMERLREQRGERDLEYLRMAGGLGADLRSLARYDEALELDESLCPAYRDLLGEQDSRTLNALNNFGFTLRLLGRYEEALGIDLKTLEARRRVLEGRHPWTLFSEVSYAIDLRLLGRYAEAGSVQERNVREYRSVIGPDHQDTLRAQHNLALCRLRGGDRAAAGELLGQVLAGYERKLGETHMLTLAAAVSRSCFAREQGDLDQAGEAGESVVARYETLLPAGHPFTIGARANQALVLSRAGEAARAYAVIERALAGMRDAVGPDHPYTLGLAVNAAALRGRLDDDEGAAALSADTVARAARTLGRTHPLTLAARVGQAADLRRLRRRERAAKVEQEAVADLAATLGAQHPQTVAARARTRPLWDFEPQAS</sequence>
<dbReference type="GO" id="GO:0007165">
    <property type="term" value="P:signal transduction"/>
    <property type="evidence" value="ECO:0007669"/>
    <property type="project" value="InterPro"/>
</dbReference>
<name>A0A101SUI2_9ACTN</name>
<evidence type="ECO:0000259" key="2">
    <source>
        <dbReference type="Pfam" id="PF00931"/>
    </source>
</evidence>
<dbReference type="InterPro" id="IPR002182">
    <property type="entry name" value="NB-ARC"/>
</dbReference>
<evidence type="ECO:0000313" key="5">
    <source>
        <dbReference type="Proteomes" id="UP000053024"/>
    </source>
</evidence>
<dbReference type="Pfam" id="PF13676">
    <property type="entry name" value="TIR_2"/>
    <property type="match status" value="1"/>
</dbReference>
<keyword evidence="5" id="KW-1185">Reference proteome</keyword>
<dbReference type="AlphaFoldDB" id="A0A101SUI2"/>
<dbReference type="NCBIfam" id="NF040586">
    <property type="entry name" value="FxSxx_TPR"/>
    <property type="match status" value="1"/>
</dbReference>
<reference evidence="4 5" key="1">
    <citation type="submission" date="2015-10" db="EMBL/GenBank/DDBJ databases">
        <title>Draft genome sequence of Streptomyces bungoensis DSM 41781, type strain for the species Streptomyces bungoensis.</title>
        <authorList>
            <person name="Ruckert C."/>
            <person name="Winkler A."/>
            <person name="Kalinowski J."/>
            <person name="Kampfer P."/>
            <person name="Glaeser S."/>
        </authorList>
    </citation>
    <scope>NUCLEOTIDE SEQUENCE [LARGE SCALE GENOMIC DNA]</scope>
    <source>
        <strain evidence="4 5">DSM 41781</strain>
    </source>
</reference>
<accession>A0A101SUI2</accession>
<dbReference type="PANTHER" id="PTHR46082">
    <property type="entry name" value="ATP/GTP-BINDING PROTEIN-RELATED"/>
    <property type="match status" value="1"/>
</dbReference>
<dbReference type="Pfam" id="PF13374">
    <property type="entry name" value="TPR_10"/>
    <property type="match status" value="1"/>
</dbReference>
<dbReference type="Pfam" id="PF13424">
    <property type="entry name" value="TPR_12"/>
    <property type="match status" value="2"/>
</dbReference>
<organism evidence="4 5">
    <name type="scientific">Streptomyces bungoensis</name>
    <dbReference type="NCBI Taxonomy" id="285568"/>
    <lineage>
        <taxon>Bacteria</taxon>
        <taxon>Bacillati</taxon>
        <taxon>Actinomycetota</taxon>
        <taxon>Actinomycetes</taxon>
        <taxon>Kitasatosporales</taxon>
        <taxon>Streptomycetaceae</taxon>
        <taxon>Streptomyces</taxon>
    </lineage>
</organism>
<proteinExistence type="predicted"/>